<evidence type="ECO:0000256" key="1">
    <source>
        <dbReference type="ARBA" id="ARBA00022723"/>
    </source>
</evidence>
<dbReference type="EMBL" id="WUUQ01000001">
    <property type="protein sequence ID" value="MXQ73074.1"/>
    <property type="molecule type" value="Genomic_DNA"/>
</dbReference>
<reference evidence="3 4" key="1">
    <citation type="submission" date="2019-12" db="EMBL/GenBank/DDBJ databases">
        <authorList>
            <person name="Yang R."/>
        </authorList>
    </citation>
    <scope>NUCLEOTIDE SEQUENCE [LARGE SCALE GENOMIC DNA]</scope>
    <source>
        <strain evidence="3 4">DONG20-135</strain>
    </source>
</reference>
<evidence type="ECO:0000313" key="3">
    <source>
        <dbReference type="EMBL" id="MXQ73074.1"/>
    </source>
</evidence>
<evidence type="ECO:0000313" key="4">
    <source>
        <dbReference type="Proteomes" id="UP000434036"/>
    </source>
</evidence>
<keyword evidence="4" id="KW-1185">Reference proteome</keyword>
<reference evidence="3 4" key="2">
    <citation type="submission" date="2020-01" db="EMBL/GenBank/DDBJ databases">
        <title>Clostridiaceae sp. nov. isolated from the gut of human by culturomics.</title>
        <authorList>
            <person name="Chang Y."/>
        </authorList>
    </citation>
    <scope>NUCLEOTIDE SEQUENCE [LARGE SCALE GENOMIC DNA]</scope>
    <source>
        <strain evidence="3 4">DONG20-135</strain>
    </source>
</reference>
<keyword evidence="1" id="KW-0479">Metal-binding</keyword>
<evidence type="ECO:0000259" key="2">
    <source>
        <dbReference type="Pfam" id="PF07883"/>
    </source>
</evidence>
<name>A0A6N8U6Y5_9FIRM</name>
<feature type="domain" description="Cupin type-2" evidence="2">
    <location>
        <begin position="39"/>
        <end position="105"/>
    </location>
</feature>
<dbReference type="InterPro" id="IPR013096">
    <property type="entry name" value="Cupin_2"/>
</dbReference>
<dbReference type="SUPFAM" id="SSF51182">
    <property type="entry name" value="RmlC-like cupins"/>
    <property type="match status" value="1"/>
</dbReference>
<protein>
    <submittedName>
        <fullName evidence="3">Cupin domain-containing protein</fullName>
    </submittedName>
</protein>
<proteinExistence type="predicted"/>
<dbReference type="InterPro" id="IPR051610">
    <property type="entry name" value="GPI/OXD"/>
</dbReference>
<comment type="caution">
    <text evidence="3">The sequence shown here is derived from an EMBL/GenBank/DDBJ whole genome shotgun (WGS) entry which is preliminary data.</text>
</comment>
<dbReference type="InterPro" id="IPR011051">
    <property type="entry name" value="RmlC_Cupin_sf"/>
</dbReference>
<sequence length="110" mass="12436">MILDFNSIKEVERMNFQGGKGVFHVHMYQDEHVKIMKGMLEPGAFIGFHAHVKNSEIIFITEGHGKVRYDDTEEAVTAGSCHYCPKGHAHSLINSGNQNLHFYAVVPEHE</sequence>
<dbReference type="Gene3D" id="2.60.120.10">
    <property type="entry name" value="Jelly Rolls"/>
    <property type="match status" value="1"/>
</dbReference>
<dbReference type="Proteomes" id="UP000434036">
    <property type="component" value="Unassembled WGS sequence"/>
</dbReference>
<dbReference type="InterPro" id="IPR014710">
    <property type="entry name" value="RmlC-like_jellyroll"/>
</dbReference>
<dbReference type="Pfam" id="PF07883">
    <property type="entry name" value="Cupin_2"/>
    <property type="match status" value="1"/>
</dbReference>
<dbReference type="PANTHER" id="PTHR35848:SF6">
    <property type="entry name" value="CUPIN TYPE-2 DOMAIN-CONTAINING PROTEIN"/>
    <property type="match status" value="1"/>
</dbReference>
<dbReference type="AlphaFoldDB" id="A0A6N8U6Y5"/>
<organism evidence="3 4">
    <name type="scientific">Copranaerobaculum intestinale</name>
    <dbReference type="NCBI Taxonomy" id="2692629"/>
    <lineage>
        <taxon>Bacteria</taxon>
        <taxon>Bacillati</taxon>
        <taxon>Bacillota</taxon>
        <taxon>Erysipelotrichia</taxon>
        <taxon>Erysipelotrichales</taxon>
        <taxon>Erysipelotrichaceae</taxon>
        <taxon>Copranaerobaculum</taxon>
    </lineage>
</organism>
<accession>A0A6N8U6Y5</accession>
<dbReference type="PANTHER" id="PTHR35848">
    <property type="entry name" value="OXALATE-BINDING PROTEIN"/>
    <property type="match status" value="1"/>
</dbReference>
<gene>
    <name evidence="3" type="ORF">GSF08_03875</name>
</gene>
<dbReference type="GO" id="GO:0046872">
    <property type="term" value="F:metal ion binding"/>
    <property type="evidence" value="ECO:0007669"/>
    <property type="project" value="UniProtKB-KW"/>
</dbReference>